<sequence length="255" mass="26803">MPRRLFLLSLCLAAAARVAAADLSATIAAVKPSVVGVGTFQRTRSPGTVFTGTGWVVGDGLSVITNAHVVPEKLDAEQKEALGVVVAGAGTAFSFRPATLAGLDREHDLAHLRLSGEPLPALRLGDSDTLREGRDLAFTGFPLGMVLGLHHVTHRAMLSAITPVIIPSYSARQLDARAVAQLQRAPFEILQLDGTAYPGNSGSPVYDPADGTVYGVINMVFVKGLKEAAISHPSGITYAIPARHVRALLQRASTQ</sequence>
<proteinExistence type="predicted"/>
<protein>
    <submittedName>
        <fullName evidence="2">Trypsin-like peptidase domain-containing protein</fullName>
    </submittedName>
</protein>
<organism evidence="2 3">
    <name type="scientific">Pseudoduganella namucuonensis</name>
    <dbReference type="NCBI Taxonomy" id="1035707"/>
    <lineage>
        <taxon>Bacteria</taxon>
        <taxon>Pseudomonadati</taxon>
        <taxon>Pseudomonadota</taxon>
        <taxon>Betaproteobacteria</taxon>
        <taxon>Burkholderiales</taxon>
        <taxon>Oxalobacteraceae</taxon>
        <taxon>Telluria group</taxon>
        <taxon>Pseudoduganella</taxon>
    </lineage>
</organism>
<gene>
    <name evidence="2" type="ORF">SAMN05216552_1003294</name>
</gene>
<dbReference type="RefSeq" id="WP_093554288.1">
    <property type="nucleotide sequence ID" value="NZ_FPBO01000003.1"/>
</dbReference>
<feature type="signal peptide" evidence="1">
    <location>
        <begin position="1"/>
        <end position="20"/>
    </location>
</feature>
<name>A0A1I7GFR6_9BURK</name>
<dbReference type="PANTHER" id="PTHR43019:SF23">
    <property type="entry name" value="PROTEASE DO-LIKE 5, CHLOROPLASTIC"/>
    <property type="match status" value="1"/>
</dbReference>
<reference evidence="3" key="1">
    <citation type="submission" date="2016-10" db="EMBL/GenBank/DDBJ databases">
        <authorList>
            <person name="Varghese N."/>
            <person name="Submissions S."/>
        </authorList>
    </citation>
    <scope>NUCLEOTIDE SEQUENCE [LARGE SCALE GENOMIC DNA]</scope>
    <source>
        <strain evidence="3">CGMCC 1.11014</strain>
    </source>
</reference>
<dbReference type="InterPro" id="IPR043504">
    <property type="entry name" value="Peptidase_S1_PA_chymotrypsin"/>
</dbReference>
<dbReference type="Pfam" id="PF13365">
    <property type="entry name" value="Trypsin_2"/>
    <property type="match status" value="1"/>
</dbReference>
<dbReference type="PANTHER" id="PTHR43019">
    <property type="entry name" value="SERINE ENDOPROTEASE DEGS"/>
    <property type="match status" value="1"/>
</dbReference>
<dbReference type="SUPFAM" id="SSF50494">
    <property type="entry name" value="Trypsin-like serine proteases"/>
    <property type="match status" value="1"/>
</dbReference>
<keyword evidence="3" id="KW-1185">Reference proteome</keyword>
<dbReference type="STRING" id="1035707.SAMN05216552_1003294"/>
<feature type="chain" id="PRO_5011556345" evidence="1">
    <location>
        <begin position="21"/>
        <end position="255"/>
    </location>
</feature>
<accession>A0A1I7GFR6</accession>
<dbReference type="Proteomes" id="UP000199391">
    <property type="component" value="Unassembled WGS sequence"/>
</dbReference>
<evidence type="ECO:0000313" key="2">
    <source>
        <dbReference type="EMBL" id="SFU47347.1"/>
    </source>
</evidence>
<evidence type="ECO:0000256" key="1">
    <source>
        <dbReference type="SAM" id="SignalP"/>
    </source>
</evidence>
<dbReference type="EMBL" id="FPBO01000003">
    <property type="protein sequence ID" value="SFU47347.1"/>
    <property type="molecule type" value="Genomic_DNA"/>
</dbReference>
<dbReference type="OrthoDB" id="212300at2"/>
<dbReference type="AlphaFoldDB" id="A0A1I7GFR6"/>
<keyword evidence="1" id="KW-0732">Signal</keyword>
<dbReference type="Gene3D" id="2.40.10.10">
    <property type="entry name" value="Trypsin-like serine proteases"/>
    <property type="match status" value="2"/>
</dbReference>
<evidence type="ECO:0000313" key="3">
    <source>
        <dbReference type="Proteomes" id="UP000199391"/>
    </source>
</evidence>
<dbReference type="InterPro" id="IPR009003">
    <property type="entry name" value="Peptidase_S1_PA"/>
</dbReference>